<evidence type="ECO:0000313" key="1">
    <source>
        <dbReference type="EMBL" id="AZL71314.1"/>
    </source>
</evidence>
<name>A0A3Q8U4Y7_9PSED</name>
<sequence length="63" mass="6417">MGAASAAKQATQYMAPAAPVFAAKAAPTVGNTLRHTTCSIMPLSPTGHRACCIATSPPSMPFR</sequence>
<accession>A0A3Q8U4Y7</accession>
<evidence type="ECO:0000313" key="2">
    <source>
        <dbReference type="Proteomes" id="UP000268230"/>
    </source>
</evidence>
<dbReference type="KEGG" id="pory:EJA05_27770"/>
<dbReference type="EMBL" id="CP034338">
    <property type="protein sequence ID" value="AZL71314.1"/>
    <property type="molecule type" value="Genomic_DNA"/>
</dbReference>
<dbReference type="Proteomes" id="UP000268230">
    <property type="component" value="Chromosome"/>
</dbReference>
<gene>
    <name evidence="1" type="ORF">EJA05_27770</name>
</gene>
<protein>
    <submittedName>
        <fullName evidence="1">Uncharacterized protein</fullName>
    </submittedName>
</protein>
<proteinExistence type="predicted"/>
<reference evidence="1 2" key="1">
    <citation type="submission" date="2018-12" db="EMBL/GenBank/DDBJ databases">
        <authorList>
            <person name="Li S."/>
            <person name="Yang R."/>
            <person name="Chen G."/>
            <person name="Zou L."/>
            <person name="Zhang C."/>
            <person name="Chen Y."/>
            <person name="Liu Z."/>
            <person name="Li Y."/>
            <person name="Yan Y."/>
            <person name="Huang M."/>
            <person name="Chen T."/>
        </authorList>
    </citation>
    <scope>NUCLEOTIDE SEQUENCE [LARGE SCALE GENOMIC DNA]</scope>
    <source>
        <strain evidence="1 2">1257</strain>
    </source>
</reference>
<dbReference type="AlphaFoldDB" id="A0A3Q8U4Y7"/>
<organism evidence="1 2">
    <name type="scientific">Pseudomonas entomophila</name>
    <dbReference type="NCBI Taxonomy" id="312306"/>
    <lineage>
        <taxon>Bacteria</taxon>
        <taxon>Pseudomonadati</taxon>
        <taxon>Pseudomonadota</taxon>
        <taxon>Gammaproteobacteria</taxon>
        <taxon>Pseudomonadales</taxon>
        <taxon>Pseudomonadaceae</taxon>
        <taxon>Pseudomonas</taxon>
    </lineage>
</organism>